<proteinExistence type="predicted"/>
<evidence type="ECO:0000313" key="2">
    <source>
        <dbReference type="Proteomes" id="UP000240880"/>
    </source>
</evidence>
<gene>
    <name evidence="1" type="ORF">B9Q01_01060</name>
</gene>
<evidence type="ECO:0000313" key="1">
    <source>
        <dbReference type="EMBL" id="PSN84475.1"/>
    </source>
</evidence>
<accession>A0A2R6ADL7</accession>
<sequence length="113" mass="12544">MDDSMRYGHNKRVYVEGRGLVDPTCFLLEKDTSVKLEKGATIGSRIACLNKFVSLLSIEVAHPAAINSQIMSRIQCFLGIGIQVLDDCLLGVKSGTLSSFYTTRFRKIKTIDK</sequence>
<protein>
    <submittedName>
        <fullName evidence="1">Uncharacterized protein</fullName>
    </submittedName>
</protein>
<reference evidence="1 2" key="1">
    <citation type="submission" date="2017-04" db="EMBL/GenBank/DDBJ databases">
        <title>Novel microbial lineages endemic to geothermal iron-oxide mats fill important gaps in the evolutionary history of Archaea.</title>
        <authorList>
            <person name="Jay Z.J."/>
            <person name="Beam J.P."/>
            <person name="Dlakic M."/>
            <person name="Rusch D.B."/>
            <person name="Kozubal M.A."/>
            <person name="Inskeep W.P."/>
        </authorList>
    </citation>
    <scope>NUCLEOTIDE SEQUENCE [LARGE SCALE GENOMIC DNA]</scope>
    <source>
        <strain evidence="1">OSP_D</strain>
    </source>
</reference>
<dbReference type="Proteomes" id="UP000240880">
    <property type="component" value="Unassembled WGS sequence"/>
</dbReference>
<dbReference type="EMBL" id="NEXC01000003">
    <property type="protein sequence ID" value="PSN84475.1"/>
    <property type="molecule type" value="Genomic_DNA"/>
</dbReference>
<dbReference type="AlphaFoldDB" id="A0A2R6ADL7"/>
<organism evidence="1 2">
    <name type="scientific">Candidatus Marsarchaeota G1 archaeon OSP_D</name>
    <dbReference type="NCBI Taxonomy" id="1978155"/>
    <lineage>
        <taxon>Archaea</taxon>
        <taxon>Candidatus Marsarchaeota</taxon>
        <taxon>Candidatus Marsarchaeota group 1</taxon>
    </lineage>
</organism>
<comment type="caution">
    <text evidence="1">The sequence shown here is derived from an EMBL/GenBank/DDBJ whole genome shotgun (WGS) entry which is preliminary data.</text>
</comment>
<name>A0A2R6ADL7_9ARCH</name>